<proteinExistence type="predicted"/>
<keyword evidence="2" id="KW-1185">Reference proteome</keyword>
<comment type="caution">
    <text evidence="1">The sequence shown here is derived from an EMBL/GenBank/DDBJ whole genome shotgun (WGS) entry which is preliminary data.</text>
</comment>
<accession>S9QR39</accession>
<reference evidence="2" key="1">
    <citation type="journal article" date="2014" name="Stand. Genomic Sci.">
        <title>Genome sequence of the exopolysaccharide-producing Salipiger mucosus type strain (DSM 16094(T)), a moderately halophilic member of the Roseobacter clade.</title>
        <authorList>
            <person name="Riedel T."/>
            <person name="Spring S."/>
            <person name="Fiebig A."/>
            <person name="Petersen J."/>
            <person name="Kyrpides N.C."/>
            <person name="Goker M."/>
            <person name="Klenk H.P."/>
        </authorList>
    </citation>
    <scope>NUCLEOTIDE SEQUENCE [LARGE SCALE GENOMIC DNA]</scope>
    <source>
        <strain evidence="2">DSM 16094</strain>
    </source>
</reference>
<name>S9QR39_9RHOB</name>
<evidence type="ECO:0000313" key="1">
    <source>
        <dbReference type="EMBL" id="EPX82083.1"/>
    </source>
</evidence>
<gene>
    <name evidence="1" type="ORF">Salmuc_02450</name>
</gene>
<dbReference type="HOGENOM" id="CLU_2452863_0_0_5"/>
<dbReference type="EMBL" id="APVH01000027">
    <property type="protein sequence ID" value="EPX82083.1"/>
    <property type="molecule type" value="Genomic_DNA"/>
</dbReference>
<evidence type="ECO:0000313" key="2">
    <source>
        <dbReference type="Proteomes" id="UP000015347"/>
    </source>
</evidence>
<protein>
    <submittedName>
        <fullName evidence="1">Uncharacterized protein</fullName>
    </submittedName>
</protein>
<dbReference type="AlphaFoldDB" id="S9QR39"/>
<organism evidence="1 2">
    <name type="scientific">Salipiger mucosus DSM 16094</name>
    <dbReference type="NCBI Taxonomy" id="1123237"/>
    <lineage>
        <taxon>Bacteria</taxon>
        <taxon>Pseudomonadati</taxon>
        <taxon>Pseudomonadota</taxon>
        <taxon>Alphaproteobacteria</taxon>
        <taxon>Rhodobacterales</taxon>
        <taxon>Roseobacteraceae</taxon>
        <taxon>Salipiger</taxon>
    </lineage>
</organism>
<sequence length="89" mass="9268">MAVATAVVLHRGSMVECSDLVGALEAAVEAAGRPTEDMHAVHEAAGAVVEARLDADLTAFDGARYRLWTALAGIWSGKALELHRAARAA</sequence>
<dbReference type="Proteomes" id="UP000015347">
    <property type="component" value="Unassembled WGS sequence"/>
</dbReference>
<dbReference type="STRING" id="1123237.Salmuc_02450"/>
<dbReference type="eggNOG" id="ENOG502ZT23">
    <property type="taxonomic scope" value="Bacteria"/>
</dbReference>